<proteinExistence type="predicted"/>
<organism evidence="1 2">
    <name type="scientific">Kingella oralis ATCC 51147</name>
    <dbReference type="NCBI Taxonomy" id="629741"/>
    <lineage>
        <taxon>Bacteria</taxon>
        <taxon>Pseudomonadati</taxon>
        <taxon>Pseudomonadota</taxon>
        <taxon>Betaproteobacteria</taxon>
        <taxon>Neisseriales</taxon>
        <taxon>Neisseriaceae</taxon>
        <taxon>Kingella</taxon>
    </lineage>
</organism>
<name>C4GN49_9NEIS</name>
<dbReference type="HOGENOM" id="CLU_3136679_0_0_4"/>
<protein>
    <submittedName>
        <fullName evidence="1">Uncharacterized protein</fullName>
    </submittedName>
</protein>
<evidence type="ECO:0000313" key="1">
    <source>
        <dbReference type="EMBL" id="EEP66734.1"/>
    </source>
</evidence>
<comment type="caution">
    <text evidence="1">The sequence shown here is derived from an EMBL/GenBank/DDBJ whole genome shotgun (WGS) entry which is preliminary data.</text>
</comment>
<reference evidence="1" key="1">
    <citation type="submission" date="2009-04" db="EMBL/GenBank/DDBJ databases">
        <authorList>
            <person name="Weinstock G."/>
            <person name="Sodergren E."/>
            <person name="Clifton S."/>
            <person name="Fulton L."/>
            <person name="Fulton B."/>
            <person name="Courtney L."/>
            <person name="Fronick C."/>
            <person name="Harrison M."/>
            <person name="Strong C."/>
            <person name="Farmer C."/>
            <person name="Delahaunty K."/>
            <person name="Markovic C."/>
            <person name="Hall O."/>
            <person name="Minx P."/>
            <person name="Tomlinson C."/>
            <person name="Mitreva M."/>
            <person name="Nelson J."/>
            <person name="Hou S."/>
            <person name="Wollam A."/>
            <person name="Pepin K.H."/>
            <person name="Johnson M."/>
            <person name="Bhonagiri V."/>
            <person name="Nash W.E."/>
            <person name="Warren W."/>
            <person name="Chinwalla A."/>
            <person name="Mardis E.R."/>
            <person name="Wilson R.K."/>
        </authorList>
    </citation>
    <scope>NUCLEOTIDE SEQUENCE [LARGE SCALE GENOMIC DNA]</scope>
    <source>
        <strain evidence="1">ATCC 51147</strain>
    </source>
</reference>
<dbReference type="AlphaFoldDB" id="C4GN49"/>
<dbReference type="EMBL" id="ACJW02000008">
    <property type="protein sequence ID" value="EEP66734.1"/>
    <property type="molecule type" value="Genomic_DNA"/>
</dbReference>
<dbReference type="Proteomes" id="UP000003009">
    <property type="component" value="Unassembled WGS sequence"/>
</dbReference>
<dbReference type="STRING" id="629741.GCWU000324_03138"/>
<sequence>MACYQRQPENTKLPPIHSTKKQHCKNKFAKKQHYFILINCFIKQQNKTK</sequence>
<keyword evidence="2" id="KW-1185">Reference proteome</keyword>
<gene>
    <name evidence="1" type="ORF">GCWU000324_03138</name>
</gene>
<accession>C4GN49</accession>
<evidence type="ECO:0000313" key="2">
    <source>
        <dbReference type="Proteomes" id="UP000003009"/>
    </source>
</evidence>